<gene>
    <name evidence="1" type="ORF">LOK49_LG05G00363</name>
</gene>
<evidence type="ECO:0000313" key="1">
    <source>
        <dbReference type="EMBL" id="KAI8015769.1"/>
    </source>
</evidence>
<sequence length="491" mass="53353">MGKQTKPKSRKPESYGKGKVTRVQIAFIVDQYLSDNNFSQTRSTFRTEASDLISKSRVQEAPKSLLTLGAILDEYICLKEQKVMLDQEKYCLEKEKIRVQTLLRGMQDVMNGYNAGGSATPPPPPMVSSVAAPQIDLPIKSPAGYPVYNTPIMMPSSNPSNTQMDASNFSTPITNHPSAKRRKSPKDVPDIPSTAKRLCSHLPTNQLPIKGNSTCSQSSNAVTNPKNGLQFSAVPSSPHDMVLNGSPPTNFPVPKTPLQANSSANKSASPLETSSAVTSDNDVSPQQKTSANCIVLSSETIRVSPVKQLTYYSIERNHCFSSSSPVKTNLNRLNKRDHVKGRLDFDGSDTPKNSWKPIPDGISLSDSNKEGEIFDLDLPNFDAFGIDFSLSELLVDFDLGGEFSCSSLLDSSPNSHSGSPHEPWNVDLGANQVLSELSSTVTEIFSEKDTNVQGPESVTSVKSTTKCIQILSPVKNHRSSSLDQENLSVKS</sequence>
<proteinExistence type="predicted"/>
<dbReference type="EMBL" id="CM045761">
    <property type="protein sequence ID" value="KAI8015769.1"/>
    <property type="molecule type" value="Genomic_DNA"/>
</dbReference>
<evidence type="ECO:0000313" key="2">
    <source>
        <dbReference type="Proteomes" id="UP001060215"/>
    </source>
</evidence>
<accession>A0ACC0HRT1</accession>
<protein>
    <submittedName>
        <fullName evidence="1">Uncharacterized protein</fullName>
    </submittedName>
</protein>
<reference evidence="1 2" key="1">
    <citation type="journal article" date="2022" name="Plant J.">
        <title>Chromosome-level genome of Camellia lanceoleosa provides a valuable resource for understanding genome evolution and self-incompatibility.</title>
        <authorList>
            <person name="Gong W."/>
            <person name="Xiao S."/>
            <person name="Wang L."/>
            <person name="Liao Z."/>
            <person name="Chang Y."/>
            <person name="Mo W."/>
            <person name="Hu G."/>
            <person name="Li W."/>
            <person name="Zhao G."/>
            <person name="Zhu H."/>
            <person name="Hu X."/>
            <person name="Ji K."/>
            <person name="Xiang X."/>
            <person name="Song Q."/>
            <person name="Yuan D."/>
            <person name="Jin S."/>
            <person name="Zhang L."/>
        </authorList>
    </citation>
    <scope>NUCLEOTIDE SEQUENCE [LARGE SCALE GENOMIC DNA]</scope>
    <source>
        <strain evidence="1">SQ_2022a</strain>
    </source>
</reference>
<organism evidence="1 2">
    <name type="scientific">Camellia lanceoleosa</name>
    <dbReference type="NCBI Taxonomy" id="1840588"/>
    <lineage>
        <taxon>Eukaryota</taxon>
        <taxon>Viridiplantae</taxon>
        <taxon>Streptophyta</taxon>
        <taxon>Embryophyta</taxon>
        <taxon>Tracheophyta</taxon>
        <taxon>Spermatophyta</taxon>
        <taxon>Magnoliopsida</taxon>
        <taxon>eudicotyledons</taxon>
        <taxon>Gunneridae</taxon>
        <taxon>Pentapetalae</taxon>
        <taxon>asterids</taxon>
        <taxon>Ericales</taxon>
        <taxon>Theaceae</taxon>
        <taxon>Camellia</taxon>
    </lineage>
</organism>
<keyword evidence="2" id="KW-1185">Reference proteome</keyword>
<dbReference type="Proteomes" id="UP001060215">
    <property type="component" value="Chromosome 4"/>
</dbReference>
<comment type="caution">
    <text evidence="1">The sequence shown here is derived from an EMBL/GenBank/DDBJ whole genome shotgun (WGS) entry which is preliminary data.</text>
</comment>
<name>A0ACC0HRT1_9ERIC</name>